<proteinExistence type="inferred from homology"/>
<dbReference type="InterPro" id="IPR055170">
    <property type="entry name" value="GFO_IDH_MocA-like_dom"/>
</dbReference>
<dbReference type="Gene3D" id="3.40.50.720">
    <property type="entry name" value="NAD(P)-binding Rossmann-like Domain"/>
    <property type="match status" value="1"/>
</dbReference>
<gene>
    <name evidence="5" type="primary">gfo6</name>
    <name evidence="5" type="ORF">ACFQHK_16505</name>
</gene>
<dbReference type="AlphaFoldDB" id="A0ABD5UEV3"/>
<dbReference type="EMBL" id="JBHSXM010000003">
    <property type="protein sequence ID" value="MFC6838085.1"/>
    <property type="molecule type" value="Genomic_DNA"/>
</dbReference>
<dbReference type="Gene3D" id="3.30.360.10">
    <property type="entry name" value="Dihydrodipicolinate Reductase, domain 2"/>
    <property type="match status" value="1"/>
</dbReference>
<organism evidence="5 6">
    <name type="scientific">Halomarina ordinaria</name>
    <dbReference type="NCBI Taxonomy" id="3033939"/>
    <lineage>
        <taxon>Archaea</taxon>
        <taxon>Methanobacteriati</taxon>
        <taxon>Methanobacteriota</taxon>
        <taxon>Stenosarchaea group</taxon>
        <taxon>Halobacteria</taxon>
        <taxon>Halobacteriales</taxon>
        <taxon>Natronomonadaceae</taxon>
        <taxon>Halomarina</taxon>
    </lineage>
</organism>
<accession>A0ABD5UEV3</accession>
<dbReference type="InterPro" id="IPR036291">
    <property type="entry name" value="NAD(P)-bd_dom_sf"/>
</dbReference>
<evidence type="ECO:0000259" key="3">
    <source>
        <dbReference type="Pfam" id="PF01408"/>
    </source>
</evidence>
<dbReference type="PANTHER" id="PTHR22604:SF105">
    <property type="entry name" value="TRANS-1,2-DIHYDROBENZENE-1,2-DIOL DEHYDROGENASE"/>
    <property type="match status" value="1"/>
</dbReference>
<evidence type="ECO:0000313" key="5">
    <source>
        <dbReference type="EMBL" id="MFC6838085.1"/>
    </source>
</evidence>
<comment type="similarity">
    <text evidence="1">Belongs to the Gfo/Idh/MocA family.</text>
</comment>
<evidence type="ECO:0000256" key="1">
    <source>
        <dbReference type="ARBA" id="ARBA00010928"/>
    </source>
</evidence>
<evidence type="ECO:0000313" key="6">
    <source>
        <dbReference type="Proteomes" id="UP001596406"/>
    </source>
</evidence>
<feature type="domain" description="GFO/IDH/MocA-like oxidoreductase" evidence="4">
    <location>
        <begin position="153"/>
        <end position="279"/>
    </location>
</feature>
<dbReference type="EC" id="1.1.1.424" evidence="5"/>
<dbReference type="RefSeq" id="WP_304449804.1">
    <property type="nucleotide sequence ID" value="NZ_JARRAH010000003.1"/>
</dbReference>
<dbReference type="Proteomes" id="UP001596406">
    <property type="component" value="Unassembled WGS sequence"/>
</dbReference>
<feature type="domain" description="Gfo/Idh/MocA-like oxidoreductase N-terminal" evidence="3">
    <location>
        <begin position="23"/>
        <end position="144"/>
    </location>
</feature>
<dbReference type="GO" id="GO:0016491">
    <property type="term" value="F:oxidoreductase activity"/>
    <property type="evidence" value="ECO:0007669"/>
    <property type="project" value="UniProtKB-KW"/>
</dbReference>
<evidence type="ECO:0000259" key="4">
    <source>
        <dbReference type="Pfam" id="PF22725"/>
    </source>
</evidence>
<dbReference type="InterPro" id="IPR008354">
    <property type="entry name" value="Glc-Fru_OxRdtase_bac"/>
</dbReference>
<reference evidence="5 6" key="1">
    <citation type="journal article" date="2019" name="Int. J. Syst. Evol. Microbiol.">
        <title>The Global Catalogue of Microorganisms (GCM) 10K type strain sequencing project: providing services to taxonomists for standard genome sequencing and annotation.</title>
        <authorList>
            <consortium name="The Broad Institute Genomics Platform"/>
            <consortium name="The Broad Institute Genome Sequencing Center for Infectious Disease"/>
            <person name="Wu L."/>
            <person name="Ma J."/>
        </authorList>
    </citation>
    <scope>NUCLEOTIDE SEQUENCE [LARGE SCALE GENOMIC DNA]</scope>
    <source>
        <strain evidence="5 6">PSRA2</strain>
    </source>
</reference>
<keyword evidence="6" id="KW-1185">Reference proteome</keyword>
<dbReference type="InterPro" id="IPR050984">
    <property type="entry name" value="Gfo/Idh/MocA_domain"/>
</dbReference>
<dbReference type="InterPro" id="IPR049838">
    <property type="entry name" value="XacA-like"/>
</dbReference>
<dbReference type="SUPFAM" id="SSF51735">
    <property type="entry name" value="NAD(P)-binding Rossmann-fold domains"/>
    <property type="match status" value="1"/>
</dbReference>
<name>A0ABD5UEV3_9EURY</name>
<dbReference type="NCBIfam" id="NF041392">
    <property type="entry name" value="XylDh_Gfo6_Halo"/>
    <property type="match status" value="1"/>
</dbReference>
<keyword evidence="2 5" id="KW-0560">Oxidoreductase</keyword>
<dbReference type="SUPFAM" id="SSF55347">
    <property type="entry name" value="Glyceraldehyde-3-phosphate dehydrogenase-like, C-terminal domain"/>
    <property type="match status" value="1"/>
</dbReference>
<protein>
    <submittedName>
        <fullName evidence="5">D-xylose 1-dehydrogenase Gfo6</fullName>
        <ecNumber evidence="5">1.1.1.424</ecNumber>
    </submittedName>
</protein>
<comment type="caution">
    <text evidence="5">The sequence shown here is derived from an EMBL/GenBank/DDBJ whole genome shotgun (WGS) entry which is preliminary data.</text>
</comment>
<evidence type="ECO:0000256" key="2">
    <source>
        <dbReference type="ARBA" id="ARBA00023002"/>
    </source>
</evidence>
<dbReference type="Pfam" id="PF01408">
    <property type="entry name" value="GFO_IDH_MocA"/>
    <property type="match status" value="1"/>
</dbReference>
<dbReference type="PRINTS" id="PR01775">
    <property type="entry name" value="GLFROXRDTASE"/>
</dbReference>
<dbReference type="PANTHER" id="PTHR22604">
    <property type="entry name" value="OXIDOREDUCTASES"/>
    <property type="match status" value="1"/>
</dbReference>
<dbReference type="InterPro" id="IPR000683">
    <property type="entry name" value="Gfo/Idh/MocA-like_OxRdtase_N"/>
</dbReference>
<sequence length="358" mass="39429">MTEHALIGRFDERDWETNPEGTVRFALIGLGWWTVDVVVPALERTDYCEATVLVSSSREKAARLADRHDADRGITYEEYHDGVGSEAYDAVYVGTPNAYHLEYVETAADLGKAVLCEKPLEASVERAERLVEAAEAGGVPLMTAYRMHTEPAVRRAKELLDDGFVGEPVHAYGNNTQPVLEMIPDPDQWRLDPDVTGYGTSVMDLGIYPINTARFLLDRDPVAVRARMASTHGAFADVPDQYASMTLTLEGGLPLLCTTSQHAQQDSQLTIVGTEGAIELHPAFHGEAKLRLASGSLRVTVDDVDFDEVAEMREEFDYFADRVLSGDPILPDGRHGLADMRTIAAVHASAERDERIEL</sequence>
<dbReference type="Pfam" id="PF22725">
    <property type="entry name" value="GFO_IDH_MocA_C3"/>
    <property type="match status" value="1"/>
</dbReference>